<accession>V9SG01</accession>
<protein>
    <submittedName>
        <fullName evidence="1">Uncharacterized protein</fullName>
    </submittedName>
</protein>
<keyword evidence="2" id="KW-1185">Reference proteome</keyword>
<gene>
    <name evidence="1" type="ORF">TNS_ORF96</name>
</gene>
<dbReference type="Proteomes" id="UP000232615">
    <property type="component" value="Segment"/>
</dbReference>
<proteinExistence type="predicted"/>
<sequence length="123" mass="14221">MQVFLEPREWLCHELCSQTPLEEKPWIERIETSIDIDEKMVQVFIDIKGTTSVIKNTEKRHGPFEMTANLSSRLTANVLLKETKGSYFSGQTLAFERKIWSNIGGVKKRLEEKSFGRGENIFV</sequence>
<name>V9SG01_9VIRU</name>
<organism evidence="1 2">
    <name type="scientific">Tunisvirus fontaine2</name>
    <dbReference type="NCBI Taxonomy" id="1421067"/>
    <lineage>
        <taxon>Viruses</taxon>
        <taxon>Varidnaviria</taxon>
        <taxon>Bamfordvirae</taxon>
        <taxon>Nucleocytoviricota</taxon>
        <taxon>Megaviricetes</taxon>
        <taxon>Pimascovirales</taxon>
        <taxon>Pimascovirales incertae sedis</taxon>
        <taxon>Marseilleviridae</taxon>
        <taxon>Losannavirus</taxon>
        <taxon>Losannavirus tunisense</taxon>
    </lineage>
</organism>
<dbReference type="EMBL" id="KF483846">
    <property type="protein sequence ID" value="AHC54814.1"/>
    <property type="molecule type" value="Genomic_DNA"/>
</dbReference>
<evidence type="ECO:0000313" key="2">
    <source>
        <dbReference type="Proteomes" id="UP000232615"/>
    </source>
</evidence>
<evidence type="ECO:0000313" key="1">
    <source>
        <dbReference type="EMBL" id="AHC54814.1"/>
    </source>
</evidence>
<reference evidence="1 2" key="1">
    <citation type="journal article" date="2014" name="Arch. Virol.">
        <title>Complete genome sequence of Tunisvirus, a new member of the proposed family Marseilleviridae.</title>
        <authorList>
            <person name="Aherfi S."/>
            <person name="Boughalmi M."/>
            <person name="Pagnier I."/>
            <person name="Fournous G."/>
            <person name="La Scola B."/>
            <person name="Raoult D."/>
            <person name="Colson P."/>
        </authorList>
    </citation>
    <scope>NUCLEOTIDE SEQUENCE [LARGE SCALE GENOMIC DNA]</scope>
    <source>
        <strain evidence="1 2">U484</strain>
    </source>
</reference>